<evidence type="ECO:0000313" key="3">
    <source>
        <dbReference type="Proteomes" id="UP000023152"/>
    </source>
</evidence>
<sequence length="221" mass="26173">MTAEELKGLLSRYGSVKDVRICKKEQSILTFFSFCFFFCLKDNIQYLCAYPNEEKEVSVKFNKKEQQISLFVRMHDPESSAVCIFCLYLFTSRKRRTYHALQKKSKRARKLKTRHLEKQSQSTGSRNDHHLDSSEANAKFYSPLSHNRHHFGRSSTGLDRRDRDRNTDRNWQRRRDKERGKHKEKERSKHTDGHRSIILTGDSSSHIPSFPKVLQSSHRHQ</sequence>
<proteinExistence type="predicted"/>
<dbReference type="AlphaFoldDB" id="X6PFF0"/>
<protein>
    <recommendedName>
        <fullName evidence="4">RRM domain-containing protein</fullName>
    </recommendedName>
</protein>
<feature type="compositionally biased region" description="Basic residues" evidence="1">
    <location>
        <begin position="101"/>
        <end position="115"/>
    </location>
</feature>
<organism evidence="2 3">
    <name type="scientific">Reticulomyxa filosa</name>
    <dbReference type="NCBI Taxonomy" id="46433"/>
    <lineage>
        <taxon>Eukaryota</taxon>
        <taxon>Sar</taxon>
        <taxon>Rhizaria</taxon>
        <taxon>Retaria</taxon>
        <taxon>Foraminifera</taxon>
        <taxon>Monothalamids</taxon>
        <taxon>Reticulomyxidae</taxon>
        <taxon>Reticulomyxa</taxon>
    </lineage>
</organism>
<feature type="region of interest" description="Disordered" evidence="1">
    <location>
        <begin position="101"/>
        <end position="221"/>
    </location>
</feature>
<evidence type="ECO:0000313" key="2">
    <source>
        <dbReference type="EMBL" id="ETO36921.1"/>
    </source>
</evidence>
<feature type="compositionally biased region" description="Basic and acidic residues" evidence="1">
    <location>
        <begin position="158"/>
        <end position="195"/>
    </location>
</feature>
<accession>X6PFF0</accession>
<comment type="caution">
    <text evidence="2">The sequence shown here is derived from an EMBL/GenBank/DDBJ whole genome shotgun (WGS) entry which is preliminary data.</text>
</comment>
<dbReference type="EMBL" id="ASPP01000148">
    <property type="protein sequence ID" value="ETO36921.1"/>
    <property type="molecule type" value="Genomic_DNA"/>
</dbReference>
<gene>
    <name evidence="2" type="ORF">RFI_00143</name>
</gene>
<dbReference type="Proteomes" id="UP000023152">
    <property type="component" value="Unassembled WGS sequence"/>
</dbReference>
<evidence type="ECO:0000256" key="1">
    <source>
        <dbReference type="SAM" id="MobiDB-lite"/>
    </source>
</evidence>
<reference evidence="2 3" key="1">
    <citation type="journal article" date="2013" name="Curr. Biol.">
        <title>The Genome of the Foraminiferan Reticulomyxa filosa.</title>
        <authorList>
            <person name="Glockner G."/>
            <person name="Hulsmann N."/>
            <person name="Schleicher M."/>
            <person name="Noegel A.A."/>
            <person name="Eichinger L."/>
            <person name="Gallinger C."/>
            <person name="Pawlowski J."/>
            <person name="Sierra R."/>
            <person name="Euteneuer U."/>
            <person name="Pillet L."/>
            <person name="Moustafa A."/>
            <person name="Platzer M."/>
            <person name="Groth M."/>
            <person name="Szafranski K."/>
            <person name="Schliwa M."/>
        </authorList>
    </citation>
    <scope>NUCLEOTIDE SEQUENCE [LARGE SCALE GENOMIC DNA]</scope>
</reference>
<evidence type="ECO:0008006" key="4">
    <source>
        <dbReference type="Google" id="ProtNLM"/>
    </source>
</evidence>
<keyword evidence="3" id="KW-1185">Reference proteome</keyword>
<name>X6PFF0_RETFI</name>